<dbReference type="STRING" id="708187.A0A1Q8S110"/>
<feature type="region of interest" description="Disordered" evidence="1">
    <location>
        <begin position="321"/>
        <end position="360"/>
    </location>
</feature>
<name>A0A1Q8S110_9PEZI</name>
<organism evidence="3 4">
    <name type="scientific">Colletotrichum chlorophyti</name>
    <dbReference type="NCBI Taxonomy" id="708187"/>
    <lineage>
        <taxon>Eukaryota</taxon>
        <taxon>Fungi</taxon>
        <taxon>Dikarya</taxon>
        <taxon>Ascomycota</taxon>
        <taxon>Pezizomycotina</taxon>
        <taxon>Sordariomycetes</taxon>
        <taxon>Hypocreomycetidae</taxon>
        <taxon>Glomerellales</taxon>
        <taxon>Glomerellaceae</taxon>
        <taxon>Colletotrichum</taxon>
    </lineage>
</organism>
<feature type="compositionally biased region" description="Low complexity" evidence="1">
    <location>
        <begin position="283"/>
        <end position="294"/>
    </location>
</feature>
<proteinExistence type="predicted"/>
<dbReference type="Proteomes" id="UP000186583">
    <property type="component" value="Unassembled WGS sequence"/>
</dbReference>
<evidence type="ECO:0000256" key="2">
    <source>
        <dbReference type="SAM" id="SignalP"/>
    </source>
</evidence>
<feature type="region of interest" description="Disordered" evidence="1">
    <location>
        <begin position="229"/>
        <end position="250"/>
    </location>
</feature>
<evidence type="ECO:0008006" key="5">
    <source>
        <dbReference type="Google" id="ProtNLM"/>
    </source>
</evidence>
<feature type="signal peptide" evidence="2">
    <location>
        <begin position="1"/>
        <end position="19"/>
    </location>
</feature>
<keyword evidence="4" id="KW-1185">Reference proteome</keyword>
<protein>
    <recommendedName>
        <fullName evidence="5">Apple domain-containing protein</fullName>
    </recommendedName>
</protein>
<feature type="compositionally biased region" description="Polar residues" evidence="1">
    <location>
        <begin position="321"/>
        <end position="350"/>
    </location>
</feature>
<comment type="caution">
    <text evidence="3">The sequence shown here is derived from an EMBL/GenBank/DDBJ whole genome shotgun (WGS) entry which is preliminary data.</text>
</comment>
<evidence type="ECO:0000313" key="3">
    <source>
        <dbReference type="EMBL" id="OLN94243.1"/>
    </source>
</evidence>
<feature type="region of interest" description="Disordered" evidence="1">
    <location>
        <begin position="272"/>
        <end position="294"/>
    </location>
</feature>
<feature type="chain" id="PRO_5013271557" description="Apple domain-containing protein" evidence="2">
    <location>
        <begin position="20"/>
        <end position="550"/>
    </location>
</feature>
<dbReference type="OrthoDB" id="5152618at2759"/>
<dbReference type="AlphaFoldDB" id="A0A1Q8S110"/>
<reference evidence="3 4" key="1">
    <citation type="submission" date="2016-11" db="EMBL/GenBank/DDBJ databases">
        <title>Draft Genome Assembly of Colletotrichum chlorophyti a pathogen of herbaceous plants.</title>
        <authorList>
            <person name="Gan P."/>
            <person name="Narusaka M."/>
            <person name="Tsushima A."/>
            <person name="Narusaka Y."/>
            <person name="Takano Y."/>
            <person name="Shirasu K."/>
        </authorList>
    </citation>
    <scope>NUCLEOTIDE SEQUENCE [LARGE SCALE GENOMIC DNA]</scope>
    <source>
        <strain evidence="3 4">NTL11</strain>
    </source>
</reference>
<keyword evidence="2" id="KW-0732">Signal</keyword>
<evidence type="ECO:0000313" key="4">
    <source>
        <dbReference type="Proteomes" id="UP000186583"/>
    </source>
</evidence>
<sequence length="550" mass="57660">MQFSLLLGAVALLTGNVEAAPKAPQDQAVAHIVQGRGAPRPSSYPASGRDWPKLHMNGTNVTVPAPAPVGTVSSTYTLPYNHTSTTSLLQSLGCLTSVLTSTTTVDVTFYITATTSYGSNFTSSSGTDTVFPVSSSSQGYINSTTSRAAWNASSTSLHLSTGYASPVSSSHASTAISLATSSESPCPDDTATTQLPYPNITSSFLSRDSSAGHITSTLLPGWNSTASATFSQTTEPCNDDTGSTSRFNSTTTALSTHSNSTASWFTRTATSAAQETRCDDETGSVTSVSSTPTSTAWANQTSSLALSHVSSFSSSLLNVTSTHQSTSTEEPNMSTAAPSHSAESSSLTEDSTTRTSTRAITTPLTSIQSQTVTPFLPTTSITTAHSPAITPTESCVIDTSMVPITSAPLTSVPSSTLTPTKTVCQDDAPTGKPKPGNNHCGVHGLPVGNYFLARFVENAPGRRVTLEGCYQFCGSVMNATNGCMAYRFYPERGLNVPRCDLYGSNVAYALDSINNDHPDIWFDLACGSPSDERWAHLPGMDRLRELGLLE</sequence>
<evidence type="ECO:0000256" key="1">
    <source>
        <dbReference type="SAM" id="MobiDB-lite"/>
    </source>
</evidence>
<gene>
    <name evidence="3" type="ORF">CCHL11_02917</name>
</gene>
<accession>A0A1Q8S110</accession>
<dbReference type="EMBL" id="MPGH01000044">
    <property type="protein sequence ID" value="OLN94243.1"/>
    <property type="molecule type" value="Genomic_DNA"/>
</dbReference>